<evidence type="ECO:0000256" key="1">
    <source>
        <dbReference type="SAM" id="Phobius"/>
    </source>
</evidence>
<keyword evidence="3" id="KW-1185">Reference proteome</keyword>
<accession>A0A1M7J092</accession>
<feature type="transmembrane region" description="Helical" evidence="1">
    <location>
        <begin position="209"/>
        <end position="232"/>
    </location>
</feature>
<gene>
    <name evidence="2" type="ORF">SAMN05444266_108167</name>
</gene>
<feature type="transmembrane region" description="Helical" evidence="1">
    <location>
        <begin position="109"/>
        <end position="130"/>
    </location>
</feature>
<dbReference type="RefSeq" id="WP_073085044.1">
    <property type="nucleotide sequence ID" value="NZ_FRBL01000008.1"/>
</dbReference>
<name>A0A1M7J092_9BACT</name>
<keyword evidence="1" id="KW-0812">Transmembrane</keyword>
<dbReference type="InterPro" id="IPR010295">
    <property type="entry name" value="DUF898"/>
</dbReference>
<protein>
    <submittedName>
        <fullName evidence="2">Uncharacterized membrane protein YjgN, DUF898 family</fullName>
    </submittedName>
</protein>
<feature type="transmembrane region" description="Helical" evidence="1">
    <location>
        <begin position="151"/>
        <end position="175"/>
    </location>
</feature>
<feature type="transmembrane region" description="Helical" evidence="1">
    <location>
        <begin position="253"/>
        <end position="277"/>
    </location>
</feature>
<sequence>MQQVYTPPPAGNIFTSPKLRFTGNGGSYFGILIVNALLCAITLGIYYPWARVKKLEYLYNSTDLDGSSFTFTGTASEIFKGFIKLVGLFVVLMIANFLLARAVHPIAGMLLYIAGFILLLPFAIHGANRYRWSRTTWRGIRFGYRGDRSTFVGLFFKEFLLTIITFGIYGSWMAINLRNYIISNIRFGSGEFRYQGNGTDFFLLNLKGYFLTLITLGIYGFWWQADVLRYYIDKMTLVQGNRTFTFRSTATGGQFAGLILVNVLIIFCTLGIGFAWAQVRTFTFLAEHVEIEGDVVLEELMQTEEEYHNAMGEDIIDFLDIDLV</sequence>
<dbReference type="AlphaFoldDB" id="A0A1M7J092"/>
<evidence type="ECO:0000313" key="2">
    <source>
        <dbReference type="EMBL" id="SHM46365.1"/>
    </source>
</evidence>
<dbReference type="Proteomes" id="UP000184420">
    <property type="component" value="Unassembled WGS sequence"/>
</dbReference>
<feature type="transmembrane region" description="Helical" evidence="1">
    <location>
        <begin position="28"/>
        <end position="49"/>
    </location>
</feature>
<proteinExistence type="predicted"/>
<dbReference type="EMBL" id="FRBL01000008">
    <property type="protein sequence ID" value="SHM46365.1"/>
    <property type="molecule type" value="Genomic_DNA"/>
</dbReference>
<keyword evidence="1" id="KW-0472">Membrane</keyword>
<reference evidence="2 3" key="1">
    <citation type="submission" date="2016-11" db="EMBL/GenBank/DDBJ databases">
        <authorList>
            <person name="Jaros S."/>
            <person name="Januszkiewicz K."/>
            <person name="Wedrychowicz H."/>
        </authorList>
    </citation>
    <scope>NUCLEOTIDE SEQUENCE [LARGE SCALE GENOMIC DNA]</scope>
    <source>
        <strain evidence="2 3">DSM 27406</strain>
    </source>
</reference>
<organism evidence="2 3">
    <name type="scientific">Chitinophaga jiangningensis</name>
    <dbReference type="NCBI Taxonomy" id="1419482"/>
    <lineage>
        <taxon>Bacteria</taxon>
        <taxon>Pseudomonadati</taxon>
        <taxon>Bacteroidota</taxon>
        <taxon>Chitinophagia</taxon>
        <taxon>Chitinophagales</taxon>
        <taxon>Chitinophagaceae</taxon>
        <taxon>Chitinophaga</taxon>
    </lineage>
</organism>
<dbReference type="OrthoDB" id="637345at2"/>
<evidence type="ECO:0000313" key="3">
    <source>
        <dbReference type="Proteomes" id="UP000184420"/>
    </source>
</evidence>
<dbReference type="STRING" id="1419482.SAMN05444266_108167"/>
<feature type="transmembrane region" description="Helical" evidence="1">
    <location>
        <begin position="82"/>
        <end position="103"/>
    </location>
</feature>
<dbReference type="Pfam" id="PF05987">
    <property type="entry name" value="DUF898"/>
    <property type="match status" value="2"/>
</dbReference>
<keyword evidence="1" id="KW-1133">Transmembrane helix</keyword>